<sequence length="78" mass="9252">MTEKDIQEVTQFLQWMENPWVMSLFIALTIWALVWKGFALWKAAENGSKPWFVTLLVVNTLGILEIIYIFYFSKKKVH</sequence>
<keyword evidence="1" id="KW-0812">Transmembrane</keyword>
<evidence type="ECO:0000313" key="4">
    <source>
        <dbReference type="Proteomes" id="UP000177190"/>
    </source>
</evidence>
<reference evidence="3 4" key="1">
    <citation type="journal article" date="2016" name="Nat. Commun.">
        <title>Thousands of microbial genomes shed light on interconnected biogeochemical processes in an aquifer system.</title>
        <authorList>
            <person name="Anantharaman K."/>
            <person name="Brown C.T."/>
            <person name="Hug L.A."/>
            <person name="Sharon I."/>
            <person name="Castelle C.J."/>
            <person name="Probst A.J."/>
            <person name="Thomas B.C."/>
            <person name="Singh A."/>
            <person name="Wilkins M.J."/>
            <person name="Karaoz U."/>
            <person name="Brodie E.L."/>
            <person name="Williams K.H."/>
            <person name="Hubbard S.S."/>
            <person name="Banfield J.F."/>
        </authorList>
    </citation>
    <scope>NUCLEOTIDE SEQUENCE [LARGE SCALE GENOMIC DNA]</scope>
</reference>
<keyword evidence="1" id="KW-0472">Membrane</keyword>
<dbReference type="STRING" id="1802200.A2812_02755"/>
<comment type="caution">
    <text evidence="3">The sequence shown here is derived from an EMBL/GenBank/DDBJ whole genome shotgun (WGS) entry which is preliminary data.</text>
</comment>
<gene>
    <name evidence="3" type="ORF">A2812_02755</name>
</gene>
<protein>
    <recommendedName>
        <fullName evidence="2">DUF5652 domain-containing protein</fullName>
    </recommendedName>
</protein>
<feature type="transmembrane region" description="Helical" evidence="1">
    <location>
        <begin position="20"/>
        <end position="39"/>
    </location>
</feature>
<name>A0A1G2HM13_9BACT</name>
<accession>A0A1G2HM13</accession>
<dbReference type="Proteomes" id="UP000177190">
    <property type="component" value="Unassembled WGS sequence"/>
</dbReference>
<evidence type="ECO:0000256" key="1">
    <source>
        <dbReference type="SAM" id="Phobius"/>
    </source>
</evidence>
<evidence type="ECO:0000313" key="3">
    <source>
        <dbReference type="EMBL" id="OGZ63483.1"/>
    </source>
</evidence>
<proteinExistence type="predicted"/>
<dbReference type="EMBL" id="MHOM01000034">
    <property type="protein sequence ID" value="OGZ63483.1"/>
    <property type="molecule type" value="Genomic_DNA"/>
</dbReference>
<feature type="domain" description="DUF5652" evidence="2">
    <location>
        <begin position="18"/>
        <end position="76"/>
    </location>
</feature>
<dbReference type="AlphaFoldDB" id="A0A1G2HM13"/>
<dbReference type="Pfam" id="PF18893">
    <property type="entry name" value="DUF5652"/>
    <property type="match status" value="1"/>
</dbReference>
<dbReference type="InterPro" id="IPR043712">
    <property type="entry name" value="DUF5652"/>
</dbReference>
<organism evidence="3 4">
    <name type="scientific">Candidatus Staskawiczbacteria bacterium RIFCSPHIGHO2_01_FULL_36_16</name>
    <dbReference type="NCBI Taxonomy" id="1802200"/>
    <lineage>
        <taxon>Bacteria</taxon>
        <taxon>Candidatus Staskawicziibacteriota</taxon>
    </lineage>
</organism>
<evidence type="ECO:0000259" key="2">
    <source>
        <dbReference type="Pfam" id="PF18893"/>
    </source>
</evidence>
<feature type="transmembrane region" description="Helical" evidence="1">
    <location>
        <begin position="51"/>
        <end position="71"/>
    </location>
</feature>
<keyword evidence="1" id="KW-1133">Transmembrane helix</keyword>